<organism evidence="6 7">
    <name type="scientific">Arthrobacter ulcerisalmonis</name>
    <dbReference type="NCBI Taxonomy" id="2483813"/>
    <lineage>
        <taxon>Bacteria</taxon>
        <taxon>Bacillati</taxon>
        <taxon>Actinomycetota</taxon>
        <taxon>Actinomycetes</taxon>
        <taxon>Micrococcales</taxon>
        <taxon>Micrococcaceae</taxon>
        <taxon>Arthrobacter</taxon>
    </lineage>
</organism>
<evidence type="ECO:0000256" key="2">
    <source>
        <dbReference type="ARBA" id="ARBA00005102"/>
    </source>
</evidence>
<dbReference type="EMBL" id="UXAU01000011">
    <property type="protein sequence ID" value="VDC20958.1"/>
    <property type="molecule type" value="Genomic_DNA"/>
</dbReference>
<gene>
    <name evidence="6" type="primary">aacA4_2</name>
    <name evidence="6" type="ORF">PSET11_00648</name>
</gene>
<reference evidence="6 7" key="1">
    <citation type="submission" date="2018-11" db="EMBL/GenBank/DDBJ databases">
        <authorList>
            <person name="Criscuolo A."/>
        </authorList>
    </citation>
    <scope>NUCLEOTIDE SEQUENCE [LARGE SCALE GENOMIC DNA]</scope>
    <source>
        <strain evidence="6">AT11b</strain>
    </source>
</reference>
<comment type="function">
    <text evidence="1">Acyltransferase required for the direct transfer of medium- to long-chain fatty acyl moieties from a carrier protein (MbtL) on to the epsilon-amino group of lysine residue in the mycobactin core.</text>
</comment>
<dbReference type="InterPro" id="IPR019432">
    <property type="entry name" value="Acyltransferase_MbtK/IucB-like"/>
</dbReference>
<evidence type="ECO:0000259" key="5">
    <source>
        <dbReference type="SMART" id="SM01006"/>
    </source>
</evidence>
<comment type="pathway">
    <text evidence="2">Siderophore biosynthesis; mycobactin biosynthesis.</text>
</comment>
<evidence type="ECO:0000313" key="6">
    <source>
        <dbReference type="EMBL" id="VDC20958.1"/>
    </source>
</evidence>
<dbReference type="PANTHER" id="PTHR31438:SF1">
    <property type="entry name" value="LYSINE N-ACYLTRANSFERASE C17G9.06C-RELATED"/>
    <property type="match status" value="1"/>
</dbReference>
<evidence type="ECO:0000313" key="7">
    <source>
        <dbReference type="Proteomes" id="UP000280861"/>
    </source>
</evidence>
<accession>A0A3P5WH16</accession>
<dbReference type="GO" id="GO:0016410">
    <property type="term" value="F:N-acyltransferase activity"/>
    <property type="evidence" value="ECO:0007669"/>
    <property type="project" value="TreeGrafter"/>
</dbReference>
<dbReference type="PANTHER" id="PTHR31438">
    <property type="entry name" value="LYSINE N-ACYLTRANSFERASE C17G9.06C-RELATED"/>
    <property type="match status" value="1"/>
</dbReference>
<dbReference type="AlphaFoldDB" id="A0A3P5WH16"/>
<name>A0A3P5WH16_9MICC</name>
<dbReference type="InterPro" id="IPR016181">
    <property type="entry name" value="Acyl_CoA_acyltransferase"/>
</dbReference>
<feature type="domain" description="Acyltransferase MbtK/IucB-like conserved" evidence="5">
    <location>
        <begin position="30"/>
        <end position="78"/>
    </location>
</feature>
<dbReference type="SUPFAM" id="SSF55729">
    <property type="entry name" value="Acyl-CoA N-acyltransferases (Nat)"/>
    <property type="match status" value="1"/>
</dbReference>
<evidence type="ECO:0000256" key="3">
    <source>
        <dbReference type="ARBA" id="ARBA00020586"/>
    </source>
</evidence>
<dbReference type="UniPathway" id="UPA00011"/>
<evidence type="ECO:0000256" key="1">
    <source>
        <dbReference type="ARBA" id="ARBA00003818"/>
    </source>
</evidence>
<evidence type="ECO:0000256" key="4">
    <source>
        <dbReference type="ARBA" id="ARBA00031122"/>
    </source>
</evidence>
<keyword evidence="6" id="KW-0012">Acyltransferase</keyword>
<dbReference type="SMART" id="SM01006">
    <property type="entry name" value="AlcB"/>
    <property type="match status" value="1"/>
</dbReference>
<dbReference type="OrthoDB" id="5177616at2"/>
<keyword evidence="7" id="KW-1185">Reference proteome</keyword>
<dbReference type="Pfam" id="PF13523">
    <property type="entry name" value="Acetyltransf_8"/>
    <property type="match status" value="1"/>
</dbReference>
<dbReference type="Proteomes" id="UP000280861">
    <property type="component" value="Unassembled WGS sequence"/>
</dbReference>
<sequence length="212" mass="23185">MTRSDSALQASTRTSSYQQDLPGLGQLRLVRIAPDDDAPLLHSWVSEERARYWGMGSLGEEEVREIYQFLDGLVTHHGYLILVADQPAGIFQTYEPEHDPVGEAYPVHAGDAGIHLLLAPAAQPVPGFTAAVLSALLAFVFADSTVRRVVAEPDARNSKAVARFLSFGFEPDARVQLAEKEAQLVFLTRQVFEAQEEDQPGWARAGRVGQSG</sequence>
<protein>
    <recommendedName>
        <fullName evidence="3">Lysine N-acyltransferase MbtK</fullName>
    </recommendedName>
    <alternativeName>
        <fullName evidence="4">Mycobactin synthase protein K</fullName>
    </alternativeName>
</protein>
<dbReference type="RefSeq" id="WP_124090661.1">
    <property type="nucleotide sequence ID" value="NZ_CBCRYA010000012.1"/>
</dbReference>
<keyword evidence="6" id="KW-0808">Transferase</keyword>
<proteinExistence type="predicted"/>
<dbReference type="Gene3D" id="3.40.630.30">
    <property type="match status" value="1"/>
</dbReference>
<dbReference type="GO" id="GO:0019290">
    <property type="term" value="P:siderophore biosynthetic process"/>
    <property type="evidence" value="ECO:0007669"/>
    <property type="project" value="InterPro"/>
</dbReference>